<sequence>MPKPHTLRHAAPVLLCTGLFLAASSAAASGITVQVSDEGNKPLADVIVYAEADGGQAPPKTLKPGEISQKGLKFIPLVTAVQSGSKIFFPNNDKVRHHIYSFSPAHKFDQKLYSGTTAEPQTFEKAGTVVLGCNIHDKMLAYVRVVDTPYFAKTDDSGVVRLDVPAGKYVLKAWHYNAVSAQPAEQAVVVKGGDALLGAVFKLALKPAAADAPASSY</sequence>
<gene>
    <name evidence="3" type="ORF">FHS03_003070</name>
</gene>
<dbReference type="Gene3D" id="2.60.40.420">
    <property type="entry name" value="Cupredoxins - blue copper proteins"/>
    <property type="match status" value="1"/>
</dbReference>
<evidence type="ECO:0000313" key="3">
    <source>
        <dbReference type="EMBL" id="MBB3120011.1"/>
    </source>
</evidence>
<proteinExistence type="predicted"/>
<dbReference type="CDD" id="cd04221">
    <property type="entry name" value="MauL"/>
    <property type="match status" value="1"/>
</dbReference>
<dbReference type="AlphaFoldDB" id="A0A7W5BBV0"/>
<comment type="subcellular location">
    <subcellularLocation>
        <location evidence="1">Periplasm</location>
    </subcellularLocation>
</comment>
<evidence type="ECO:0000256" key="1">
    <source>
        <dbReference type="ARBA" id="ARBA00004418"/>
    </source>
</evidence>
<evidence type="ECO:0000256" key="2">
    <source>
        <dbReference type="SAM" id="SignalP"/>
    </source>
</evidence>
<dbReference type="InterPro" id="IPR034242">
    <property type="entry name" value="MauL"/>
</dbReference>
<feature type="signal peptide" evidence="2">
    <location>
        <begin position="1"/>
        <end position="28"/>
    </location>
</feature>
<comment type="caution">
    <text evidence="3">The sequence shown here is derived from an EMBL/GenBank/DDBJ whole genome shotgun (WGS) entry which is preliminary data.</text>
</comment>
<dbReference type="EMBL" id="JACHXD010000008">
    <property type="protein sequence ID" value="MBB3120011.1"/>
    <property type="molecule type" value="Genomic_DNA"/>
</dbReference>
<accession>A0A7W5BBV0</accession>
<reference evidence="3 4" key="1">
    <citation type="submission" date="2020-08" db="EMBL/GenBank/DDBJ databases">
        <title>Genomic Encyclopedia of Type Strains, Phase III (KMG-III): the genomes of soil and plant-associated and newly described type strains.</title>
        <authorList>
            <person name="Whitman W."/>
        </authorList>
    </citation>
    <scope>NUCLEOTIDE SEQUENCE [LARGE SCALE GENOMIC DNA]</scope>
    <source>
        <strain evidence="3 4">CECT 8897</strain>
    </source>
</reference>
<dbReference type="SUPFAM" id="SSF49464">
    <property type="entry name" value="Carboxypeptidase regulatory domain-like"/>
    <property type="match status" value="1"/>
</dbReference>
<dbReference type="InterPro" id="IPR008972">
    <property type="entry name" value="Cupredoxin"/>
</dbReference>
<organism evidence="3 4">
    <name type="scientific">Pseudoduganella violacea</name>
    <dbReference type="NCBI Taxonomy" id="1715466"/>
    <lineage>
        <taxon>Bacteria</taxon>
        <taxon>Pseudomonadati</taxon>
        <taxon>Pseudomonadota</taxon>
        <taxon>Betaproteobacteria</taxon>
        <taxon>Burkholderiales</taxon>
        <taxon>Oxalobacteraceae</taxon>
        <taxon>Telluria group</taxon>
        <taxon>Pseudoduganella</taxon>
    </lineage>
</organism>
<protein>
    <submittedName>
        <fullName evidence="3">Plastocyanin</fullName>
    </submittedName>
</protein>
<keyword evidence="4" id="KW-1185">Reference proteome</keyword>
<dbReference type="SUPFAM" id="SSF49503">
    <property type="entry name" value="Cupredoxins"/>
    <property type="match status" value="1"/>
</dbReference>
<dbReference type="InterPro" id="IPR008969">
    <property type="entry name" value="CarboxyPept-like_regulatory"/>
</dbReference>
<dbReference type="RefSeq" id="WP_183441803.1">
    <property type="nucleotide sequence ID" value="NZ_JACHXD010000008.1"/>
</dbReference>
<keyword evidence="2" id="KW-0732">Signal</keyword>
<feature type="chain" id="PRO_5030948460" evidence="2">
    <location>
        <begin position="29"/>
        <end position="217"/>
    </location>
</feature>
<name>A0A7W5BBV0_9BURK</name>
<evidence type="ECO:0000313" key="4">
    <source>
        <dbReference type="Proteomes" id="UP000541535"/>
    </source>
</evidence>
<dbReference type="Proteomes" id="UP000541535">
    <property type="component" value="Unassembled WGS sequence"/>
</dbReference>
<dbReference type="GO" id="GO:0042597">
    <property type="term" value="C:periplasmic space"/>
    <property type="evidence" value="ECO:0007669"/>
    <property type="project" value="UniProtKB-SubCell"/>
</dbReference>